<keyword evidence="1" id="KW-0175">Coiled coil</keyword>
<dbReference type="EMBL" id="BKCJ010004988">
    <property type="protein sequence ID" value="GEU64253.1"/>
    <property type="molecule type" value="Genomic_DNA"/>
</dbReference>
<proteinExistence type="predicted"/>
<sequence>MDSIIPIGQKNTLVEYMILSGADNRPPMLEKDLEKVLLVKAQGNGKVLYEEELEYLADPGISEDVLSEVPIANNNNNDMLNQNVQELPYSEPSHFMEHPKNDIHSDSNIILYSQYLIESQNETVQDTNYFAQQDALILFVFEQLSNQVTNCNKVNNDTLRANESLSAELERYKEREKEAKNIDTEIALEKKVKELDNIACKIGQSAQTMHMLTKPQVFYNNNLKQALGFQNPFYIKKAQQIRPMLYDGNVIAKETNVISIADFEETLMLEEERRSKILLNQKLEAELIKQHNMVEKDEYNRLSKRFYELQQHRISLEIGMQHNKEIFQKNNTSVNQTKPLFDHLFELNNLKVKLQAKDTTIEKLKTNIKRLNKTSTINNVKKDIDEIETINIELEHRVTKLIAKEQTESLVNQLNQKKFKGKDIVDKAAQVSNATAIAPGMYKLDPVTLTLKDKNNRETHIYYLKYTMEQAAILREIVKQAYSLNPLDSASYSASSVASPVLVEESPDLVELSDLPSLTTIDQDSPSPSTSQTTPQSQTQTIPLEIISEESSSLDVISTIVHSDASISEHLEAVQIFLTFATHMNMIVYQMDVKTAFLNGILYEEVYVSQPDRFVDLDNPNHMYRLKKALYGFKQAPRICYDLLSLFLLSQGLSKGTVDLTLFISRKDKDILLIQIYARPTKMHLHAVKIIFRYLRGTVNRGLWYSKDSDIALTAFADVDHTGCQETRRSTYRTGDEKFTPETLRELADEAEE</sequence>
<dbReference type="PANTHER" id="PTHR11439">
    <property type="entry name" value="GAG-POL-RELATED RETROTRANSPOSON"/>
    <property type="match status" value="1"/>
</dbReference>
<comment type="caution">
    <text evidence="4">The sequence shown here is derived from an EMBL/GenBank/DDBJ whole genome shotgun (WGS) entry which is preliminary data.</text>
</comment>
<evidence type="ECO:0000259" key="3">
    <source>
        <dbReference type="Pfam" id="PF07727"/>
    </source>
</evidence>
<evidence type="ECO:0000256" key="2">
    <source>
        <dbReference type="SAM" id="MobiDB-lite"/>
    </source>
</evidence>
<dbReference type="InterPro" id="IPR013103">
    <property type="entry name" value="RVT_2"/>
</dbReference>
<evidence type="ECO:0000256" key="1">
    <source>
        <dbReference type="SAM" id="Coils"/>
    </source>
</evidence>
<dbReference type="PANTHER" id="PTHR11439:SF463">
    <property type="entry name" value="REVERSE TRANSCRIPTASE TY1_COPIA-TYPE DOMAIN-CONTAINING PROTEIN"/>
    <property type="match status" value="1"/>
</dbReference>
<protein>
    <submittedName>
        <fullName evidence="4">Retrovirus-related Pol polyprotein from transposon TNT 1-94</fullName>
    </submittedName>
</protein>
<dbReference type="AlphaFoldDB" id="A0A6L2LR18"/>
<feature type="coiled-coil region" evidence="1">
    <location>
        <begin position="155"/>
        <end position="182"/>
    </location>
</feature>
<gene>
    <name evidence="4" type="ORF">Tci_036231</name>
</gene>
<organism evidence="4">
    <name type="scientific">Tanacetum cinerariifolium</name>
    <name type="common">Dalmatian daisy</name>
    <name type="synonym">Chrysanthemum cinerariifolium</name>
    <dbReference type="NCBI Taxonomy" id="118510"/>
    <lineage>
        <taxon>Eukaryota</taxon>
        <taxon>Viridiplantae</taxon>
        <taxon>Streptophyta</taxon>
        <taxon>Embryophyta</taxon>
        <taxon>Tracheophyta</taxon>
        <taxon>Spermatophyta</taxon>
        <taxon>Magnoliopsida</taxon>
        <taxon>eudicotyledons</taxon>
        <taxon>Gunneridae</taxon>
        <taxon>Pentapetalae</taxon>
        <taxon>asterids</taxon>
        <taxon>campanulids</taxon>
        <taxon>Asterales</taxon>
        <taxon>Asteraceae</taxon>
        <taxon>Asteroideae</taxon>
        <taxon>Anthemideae</taxon>
        <taxon>Anthemidinae</taxon>
        <taxon>Tanacetum</taxon>
    </lineage>
</organism>
<accession>A0A6L2LR18</accession>
<feature type="coiled-coil region" evidence="1">
    <location>
        <begin position="347"/>
        <end position="397"/>
    </location>
</feature>
<name>A0A6L2LR18_TANCI</name>
<evidence type="ECO:0000313" key="4">
    <source>
        <dbReference type="EMBL" id="GEU64253.1"/>
    </source>
</evidence>
<feature type="region of interest" description="Disordered" evidence="2">
    <location>
        <begin position="518"/>
        <end position="540"/>
    </location>
</feature>
<reference evidence="4" key="1">
    <citation type="journal article" date="2019" name="Sci. Rep.">
        <title>Draft genome of Tanacetum cinerariifolium, the natural source of mosquito coil.</title>
        <authorList>
            <person name="Yamashiro T."/>
            <person name="Shiraishi A."/>
            <person name="Satake H."/>
            <person name="Nakayama K."/>
        </authorList>
    </citation>
    <scope>NUCLEOTIDE SEQUENCE</scope>
</reference>
<dbReference type="Pfam" id="PF07727">
    <property type="entry name" value="RVT_2"/>
    <property type="match status" value="1"/>
</dbReference>
<feature type="compositionally biased region" description="Low complexity" evidence="2">
    <location>
        <begin position="519"/>
        <end position="540"/>
    </location>
</feature>
<feature type="domain" description="Reverse transcriptase Ty1/copia-type" evidence="3">
    <location>
        <begin position="570"/>
        <end position="678"/>
    </location>
</feature>